<accession>A0A4P9W8F5</accession>
<feature type="region of interest" description="Disordered" evidence="1">
    <location>
        <begin position="131"/>
        <end position="159"/>
    </location>
</feature>
<keyword evidence="3" id="KW-1185">Reference proteome</keyword>
<organism evidence="2 3">
    <name type="scientific">Blyttiomyces helicus</name>
    <dbReference type="NCBI Taxonomy" id="388810"/>
    <lineage>
        <taxon>Eukaryota</taxon>
        <taxon>Fungi</taxon>
        <taxon>Fungi incertae sedis</taxon>
        <taxon>Chytridiomycota</taxon>
        <taxon>Chytridiomycota incertae sedis</taxon>
        <taxon>Chytridiomycetes</taxon>
        <taxon>Chytridiomycetes incertae sedis</taxon>
        <taxon>Blyttiomyces</taxon>
    </lineage>
</organism>
<name>A0A4P9W8F5_9FUNG</name>
<dbReference type="AlphaFoldDB" id="A0A4P9W8F5"/>
<gene>
    <name evidence="2" type="ORF">BDK51DRAFT_13737</name>
</gene>
<evidence type="ECO:0000256" key="1">
    <source>
        <dbReference type="SAM" id="MobiDB-lite"/>
    </source>
</evidence>
<evidence type="ECO:0000313" key="3">
    <source>
        <dbReference type="Proteomes" id="UP000269721"/>
    </source>
</evidence>
<protein>
    <submittedName>
        <fullName evidence="2">Uncharacterized protein</fullName>
    </submittedName>
</protein>
<proteinExistence type="predicted"/>
<dbReference type="OrthoDB" id="2136319at2759"/>
<evidence type="ECO:0000313" key="2">
    <source>
        <dbReference type="EMBL" id="RKO88811.1"/>
    </source>
</evidence>
<dbReference type="EMBL" id="KZ996462">
    <property type="protein sequence ID" value="RKO88811.1"/>
    <property type="molecule type" value="Genomic_DNA"/>
</dbReference>
<sequence length="159" mass="17181">ASKCPVAEKCPHYAVRVHVKSQPSDPDHSKTGDSAAHGCPLEGKACPYFEQHKKDTKLGDFVVSPGDECPLAQKCSFYKDVKDGKAPTADWTTSNCPLSAKCPYYNETKAKGAAATSHDCPILHNCPHFSKEAPGTPHPHPHSHKGESAKCPHLAKEKQ</sequence>
<feature type="non-terminal residue" evidence="2">
    <location>
        <position position="159"/>
    </location>
</feature>
<feature type="compositionally biased region" description="Basic and acidic residues" evidence="1">
    <location>
        <begin position="144"/>
        <end position="159"/>
    </location>
</feature>
<reference evidence="3" key="1">
    <citation type="journal article" date="2018" name="Nat. Microbiol.">
        <title>Leveraging single-cell genomics to expand the fungal tree of life.</title>
        <authorList>
            <person name="Ahrendt S.R."/>
            <person name="Quandt C.A."/>
            <person name="Ciobanu D."/>
            <person name="Clum A."/>
            <person name="Salamov A."/>
            <person name="Andreopoulos B."/>
            <person name="Cheng J.F."/>
            <person name="Woyke T."/>
            <person name="Pelin A."/>
            <person name="Henrissat B."/>
            <person name="Reynolds N.K."/>
            <person name="Benny G.L."/>
            <person name="Smith M.E."/>
            <person name="James T.Y."/>
            <person name="Grigoriev I.V."/>
        </authorList>
    </citation>
    <scope>NUCLEOTIDE SEQUENCE [LARGE SCALE GENOMIC DNA]</scope>
</reference>
<dbReference type="Proteomes" id="UP000269721">
    <property type="component" value="Unassembled WGS sequence"/>
</dbReference>
<feature type="non-terminal residue" evidence="2">
    <location>
        <position position="1"/>
    </location>
</feature>